<feature type="compositionally biased region" description="Low complexity" evidence="1">
    <location>
        <begin position="1129"/>
        <end position="1138"/>
    </location>
</feature>
<protein>
    <recommendedName>
        <fullName evidence="3">JmjC domain-containing protein</fullName>
    </recommendedName>
</protein>
<feature type="compositionally biased region" description="Polar residues" evidence="1">
    <location>
        <begin position="974"/>
        <end position="984"/>
    </location>
</feature>
<dbReference type="Gene3D" id="3.30.50.10">
    <property type="entry name" value="Erythroid Transcription Factor GATA-1, subunit A"/>
    <property type="match status" value="1"/>
</dbReference>
<evidence type="ECO:0000256" key="1">
    <source>
        <dbReference type="SAM" id="MobiDB-lite"/>
    </source>
</evidence>
<dbReference type="VEuPathDB" id="FungiDB:GMDG_03312"/>
<feature type="region of interest" description="Disordered" evidence="1">
    <location>
        <begin position="57"/>
        <end position="88"/>
    </location>
</feature>
<reference evidence="2" key="1">
    <citation type="submission" date="2016-03" db="EMBL/GenBank/DDBJ databases">
        <title>Updated assembly of Pseudogymnoascus destructans, the fungus causing white-nose syndrome of bats.</title>
        <authorList>
            <person name="Palmer J.M."/>
            <person name="Drees K.P."/>
            <person name="Foster J.T."/>
            <person name="Lindner D.L."/>
        </authorList>
    </citation>
    <scope>NUCLEOTIDE SEQUENCE [LARGE SCALE GENOMIC DNA]</scope>
    <source>
        <strain evidence="2">20631-21</strain>
    </source>
</reference>
<feature type="region of interest" description="Disordered" evidence="1">
    <location>
        <begin position="860"/>
        <end position="906"/>
    </location>
</feature>
<feature type="region of interest" description="Disordered" evidence="1">
    <location>
        <begin position="1097"/>
        <end position="1170"/>
    </location>
</feature>
<evidence type="ECO:0008006" key="3">
    <source>
        <dbReference type="Google" id="ProtNLM"/>
    </source>
</evidence>
<dbReference type="eggNOG" id="ENOG502RGUW">
    <property type="taxonomic scope" value="Eukaryota"/>
</dbReference>
<dbReference type="AlphaFoldDB" id="A0A177AIG6"/>
<feature type="compositionally biased region" description="Basic residues" evidence="1">
    <location>
        <begin position="572"/>
        <end position="581"/>
    </location>
</feature>
<feature type="region of interest" description="Disordered" evidence="1">
    <location>
        <begin position="570"/>
        <end position="605"/>
    </location>
</feature>
<feature type="region of interest" description="Disordered" evidence="1">
    <location>
        <begin position="633"/>
        <end position="654"/>
    </location>
</feature>
<feature type="compositionally biased region" description="Polar residues" evidence="1">
    <location>
        <begin position="75"/>
        <end position="88"/>
    </location>
</feature>
<accession>A0A177AIG6</accession>
<evidence type="ECO:0000313" key="2">
    <source>
        <dbReference type="EMBL" id="OAF61590.1"/>
    </source>
</evidence>
<feature type="compositionally biased region" description="Polar residues" evidence="1">
    <location>
        <begin position="875"/>
        <end position="899"/>
    </location>
</feature>
<dbReference type="EMBL" id="KV441389">
    <property type="protein sequence ID" value="OAF61590.1"/>
    <property type="molecule type" value="Genomic_DNA"/>
</dbReference>
<feature type="region of interest" description="Disordered" evidence="1">
    <location>
        <begin position="974"/>
        <end position="999"/>
    </location>
</feature>
<organism evidence="2">
    <name type="scientific">Pseudogymnoascus destructans</name>
    <dbReference type="NCBI Taxonomy" id="655981"/>
    <lineage>
        <taxon>Eukaryota</taxon>
        <taxon>Fungi</taxon>
        <taxon>Dikarya</taxon>
        <taxon>Ascomycota</taxon>
        <taxon>Pezizomycotina</taxon>
        <taxon>Leotiomycetes</taxon>
        <taxon>Thelebolales</taxon>
        <taxon>Thelebolaceae</taxon>
        <taxon>Pseudogymnoascus</taxon>
    </lineage>
</organism>
<proteinExistence type="predicted"/>
<name>A0A177AIG6_9PEZI</name>
<sequence length="1170" mass="128570">MEQTFAEALKPAEMSSADGLQALDFSQLPECAPTRSQAEMEEYMGCLQTEGVHKTPTELPDIKMESPQDAASLPRPQQQSLNDECPAQTQQARLFNDPRRHKLFEEYNEVIRQNPDSHLARLGELAHYVFDNGRPARVWTAGGVGSAHVGLDPSTTSIHGRCSCTYDEADILLLTESEHAAWSRANNPPKLVVIRDPEFSRRRPAKSTESWLREQEKRTNKKWVDVQRLNRQCNDGAAENIPLQDAIQQWRTSQNSDVISLETPPMNLLNISDKTVGHWPEGLAKDYQLLFEAIDECEGMIYRSLDERLVPLSEQDRGIGKTTLMLFSHSDIQKCTQFRILAHRGACSSWHIDNAGVYTFIVLEGNIDSPDEKAEDVVKYWPVYPTHHMNAQDEDAARLGFSKEGINWRPKPDGKIPVIALTRGDMLIQPPGTIHAPITLTNCFFLGGMAWRRNTLPQTLNVWHYLMKNDICTNEPLPRQSQAILDFIKVAVHDAPEEHGYRQDELGDFDKICDEISGMVSRCSCSKACSLSTKCSCLMQGLKCGIRCHKGSTLHHTTCTTVNMLPPSSLSGRKRYAKRSRLRDDEDSDYTSNGTPAAKSKRKKRAIEALQAKAPIATLDAISLLPHEHLNNSPTVAGSDYTPNGTPSGKPKGKSAVEALEGKALEAIAQLLNASANNSPAGAVLVESKRPEICSGSSTGGTCEYDAQVRSNRLVCKRCGTVVELGGDAIRHTRPRANTKAGVVNGIDSPSTGEAVSQKRKCHECQRSTITVDRRGPDGPNTLCGRCAKRRAKAKPDQEANKEAATPATLLPSIEMGVSSQKMCDNCHKTDIIVDRRGPNGTGTLCWTCGRKYSKENAQKEANNKGEAPAFDEANATSGTYMGGNRNTLSRSSKSQTPEASKRQPRPLKEGYCLQCKAAKSTSWHGYEDSTGKGKRCGGCYQHAYDETRKERKRSLVGNATNKAIVRKGIKSRISSAASSTAKEQNADKMDASQQDPPPVQFQTGILPPLFNTPPSLPQENTIIHARKTNLSITAELPIAAEPQELAQHELAGAYPLQYADPQVLIDLQSFQSHEATPEPSVEHKLEANGFMVSKPEPQTFPAFTQDDAVSSKYLNPDTKPEAAADVPTTNGSTTTESSTEHSNSHTSSPLTALDDGFSDRENADLFIPR</sequence>
<gene>
    <name evidence="2" type="ORF">VC83_02250</name>
</gene>
<dbReference type="GeneID" id="36285333"/>
<dbReference type="SUPFAM" id="SSF51197">
    <property type="entry name" value="Clavaminate synthase-like"/>
    <property type="match status" value="1"/>
</dbReference>
<feature type="compositionally biased region" description="Basic and acidic residues" evidence="1">
    <location>
        <begin position="57"/>
        <end position="66"/>
    </location>
</feature>
<dbReference type="OrthoDB" id="4161428at2759"/>
<dbReference type="Proteomes" id="UP000077154">
    <property type="component" value="Unassembled WGS sequence"/>
</dbReference>
<dbReference type="GO" id="GO:0008270">
    <property type="term" value="F:zinc ion binding"/>
    <property type="evidence" value="ECO:0007669"/>
    <property type="project" value="InterPro"/>
</dbReference>
<dbReference type="GO" id="GO:0006355">
    <property type="term" value="P:regulation of DNA-templated transcription"/>
    <property type="evidence" value="ECO:0007669"/>
    <property type="project" value="InterPro"/>
</dbReference>
<dbReference type="RefSeq" id="XP_024326865.1">
    <property type="nucleotide sequence ID" value="XM_024465917.1"/>
</dbReference>
<feature type="compositionally biased region" description="Polar residues" evidence="1">
    <location>
        <begin position="633"/>
        <end position="647"/>
    </location>
</feature>
<dbReference type="InterPro" id="IPR013088">
    <property type="entry name" value="Znf_NHR/GATA"/>
</dbReference>